<keyword evidence="7 10" id="KW-0539">Nucleus</keyword>
<keyword evidence="4 10" id="KW-0678">Repressor</keyword>
<evidence type="ECO:0000256" key="3">
    <source>
        <dbReference type="ARBA" id="ARBA00011726"/>
    </source>
</evidence>
<dbReference type="GO" id="GO:0006355">
    <property type="term" value="P:regulation of DNA-templated transcription"/>
    <property type="evidence" value="ECO:0007669"/>
    <property type="project" value="InterPro"/>
</dbReference>
<comment type="function">
    <text evidence="9">Aux/IAA proteins are short-lived transcriptional factors that function as repressors of early auxin response genes at low auxin concentrations. Repression is thought to result from the interaction with auxin response factors (ARFs), proteins that bind to the auxin-responsive promoter element (AuxRE). Formation of heterodimers with ARF proteins may alter their ability to modulate early auxin response genes expression.</text>
</comment>
<evidence type="ECO:0000259" key="12">
    <source>
        <dbReference type="PROSITE" id="PS51745"/>
    </source>
</evidence>
<dbReference type="PANTHER" id="PTHR31734:SF38">
    <property type="entry name" value="AUXIN-RESPONSIVE PROTEIN IAA29"/>
    <property type="match status" value="1"/>
</dbReference>
<feature type="compositionally biased region" description="Low complexity" evidence="11">
    <location>
        <begin position="113"/>
        <end position="122"/>
    </location>
</feature>
<dbReference type="AlphaFoldDB" id="A0AAD6L7E5"/>
<comment type="subunit">
    <text evidence="3 10">Homodimers and heterodimers.</text>
</comment>
<feature type="domain" description="PB1" evidence="12">
    <location>
        <begin position="171"/>
        <end position="252"/>
    </location>
</feature>
<keyword evidence="14" id="KW-1185">Reference proteome</keyword>
<comment type="subcellular location">
    <subcellularLocation>
        <location evidence="1 10">Nucleus</location>
    </subcellularLocation>
</comment>
<evidence type="ECO:0000313" key="13">
    <source>
        <dbReference type="EMBL" id="KAJ6435814.1"/>
    </source>
</evidence>
<dbReference type="InterPro" id="IPR033389">
    <property type="entry name" value="AUX/IAA_dom"/>
</dbReference>
<dbReference type="GO" id="GO:0005634">
    <property type="term" value="C:nucleus"/>
    <property type="evidence" value="ECO:0007669"/>
    <property type="project" value="UniProtKB-SubCell"/>
</dbReference>
<dbReference type="Proteomes" id="UP001162972">
    <property type="component" value="Chromosome 18"/>
</dbReference>
<dbReference type="EMBL" id="JAPFFJ010000001">
    <property type="protein sequence ID" value="KAJ6435814.1"/>
    <property type="molecule type" value="Genomic_DNA"/>
</dbReference>
<evidence type="ECO:0000256" key="11">
    <source>
        <dbReference type="SAM" id="MobiDB-lite"/>
    </source>
</evidence>
<evidence type="ECO:0000256" key="10">
    <source>
        <dbReference type="RuleBase" id="RU004549"/>
    </source>
</evidence>
<evidence type="ECO:0000256" key="7">
    <source>
        <dbReference type="ARBA" id="ARBA00023242"/>
    </source>
</evidence>
<evidence type="ECO:0000313" key="14">
    <source>
        <dbReference type="Proteomes" id="UP001162972"/>
    </source>
</evidence>
<dbReference type="InterPro" id="IPR003311">
    <property type="entry name" value="AUX_IAA"/>
</dbReference>
<evidence type="ECO:0000256" key="8">
    <source>
        <dbReference type="ARBA" id="ARBA00023294"/>
    </source>
</evidence>
<keyword evidence="8 10" id="KW-0927">Auxin signaling pathway</keyword>
<sequence>MIHTHSHYTLKGVAELSKMEELQLGLGLPSERTMKRLDLNNYVSEPKGLLGSGQLQLGQYSWFSTNVSDKKRGFIDAFEESSGNEDGPRTLPLLIWNNQPNDEDDFPKDLDSHSSNSCASNKSDGESDGIVGWPPIKLKRKRLSRQSSGVLEINRAVDNGFGHCQARTSNYMYIKVKMEGVGIARKIDVSLYHSFPSLKQTLLGMFGICQENSSNYSLTYQDREGDWLLAEDVPWRNFLGTVQRLKLMRNSC</sequence>
<keyword evidence="5 10" id="KW-0805">Transcription regulation</keyword>
<dbReference type="PROSITE" id="PS51745">
    <property type="entry name" value="PB1"/>
    <property type="match status" value="1"/>
</dbReference>
<dbReference type="SUPFAM" id="SSF54277">
    <property type="entry name" value="CAD &amp; PB1 domains"/>
    <property type="match status" value="1"/>
</dbReference>
<keyword evidence="6 10" id="KW-0804">Transcription</keyword>
<evidence type="ECO:0000256" key="2">
    <source>
        <dbReference type="ARBA" id="ARBA00006728"/>
    </source>
</evidence>
<accession>A0AAD6L7E5</accession>
<evidence type="ECO:0000256" key="1">
    <source>
        <dbReference type="ARBA" id="ARBA00004123"/>
    </source>
</evidence>
<comment type="caution">
    <text evidence="13">The sequence shown here is derived from an EMBL/GenBank/DDBJ whole genome shotgun (WGS) entry which is preliminary data.</text>
</comment>
<protein>
    <recommendedName>
        <fullName evidence="10">Auxin-responsive protein</fullName>
    </recommendedName>
</protein>
<organism evidence="13 14">
    <name type="scientific">Salix udensis</name>
    <dbReference type="NCBI Taxonomy" id="889485"/>
    <lineage>
        <taxon>Eukaryota</taxon>
        <taxon>Viridiplantae</taxon>
        <taxon>Streptophyta</taxon>
        <taxon>Embryophyta</taxon>
        <taxon>Tracheophyta</taxon>
        <taxon>Spermatophyta</taxon>
        <taxon>Magnoliopsida</taxon>
        <taxon>eudicotyledons</taxon>
        <taxon>Gunneridae</taxon>
        <taxon>Pentapetalae</taxon>
        <taxon>rosids</taxon>
        <taxon>fabids</taxon>
        <taxon>Malpighiales</taxon>
        <taxon>Salicaceae</taxon>
        <taxon>Saliceae</taxon>
        <taxon>Salix</taxon>
    </lineage>
</organism>
<dbReference type="InterPro" id="IPR053793">
    <property type="entry name" value="PB1-like"/>
</dbReference>
<evidence type="ECO:0000256" key="5">
    <source>
        <dbReference type="ARBA" id="ARBA00023015"/>
    </source>
</evidence>
<gene>
    <name evidence="13" type="ORF">OIU84_000941</name>
</gene>
<evidence type="ECO:0000256" key="6">
    <source>
        <dbReference type="ARBA" id="ARBA00023163"/>
    </source>
</evidence>
<evidence type="ECO:0000256" key="9">
    <source>
        <dbReference type="ARBA" id="ARBA00025283"/>
    </source>
</evidence>
<name>A0AAD6L7E5_9ROSI</name>
<dbReference type="PANTHER" id="PTHR31734">
    <property type="entry name" value="AUXIN-RESPONSIVE PROTEIN IAA17"/>
    <property type="match status" value="1"/>
</dbReference>
<dbReference type="Gene3D" id="3.10.20.90">
    <property type="entry name" value="Phosphatidylinositol 3-kinase Catalytic Subunit, Chain A, domain 1"/>
    <property type="match status" value="1"/>
</dbReference>
<comment type="similarity">
    <text evidence="2 10">Belongs to the Aux/IAA family.</text>
</comment>
<proteinExistence type="inferred from homology"/>
<feature type="region of interest" description="Disordered" evidence="11">
    <location>
        <begin position="95"/>
        <end position="131"/>
    </location>
</feature>
<dbReference type="GO" id="GO:0009734">
    <property type="term" value="P:auxin-activated signaling pathway"/>
    <property type="evidence" value="ECO:0007669"/>
    <property type="project" value="UniProtKB-UniRule"/>
</dbReference>
<dbReference type="Pfam" id="PF02309">
    <property type="entry name" value="AUX_IAA"/>
    <property type="match status" value="2"/>
</dbReference>
<reference evidence="13 14" key="1">
    <citation type="journal article" date="2023" name="Int. J. Mol. Sci.">
        <title>De Novo Assembly and Annotation of 11 Diverse Shrub Willow (Salix) Genomes Reveals Novel Gene Organization in Sex-Linked Regions.</title>
        <authorList>
            <person name="Hyden B."/>
            <person name="Feng K."/>
            <person name="Yates T.B."/>
            <person name="Jawdy S."/>
            <person name="Cereghino C."/>
            <person name="Smart L.B."/>
            <person name="Muchero W."/>
        </authorList>
    </citation>
    <scope>NUCLEOTIDE SEQUENCE [LARGE SCALE GENOMIC DNA]</scope>
    <source>
        <tissue evidence="13">Shoot tip</tissue>
    </source>
</reference>
<evidence type="ECO:0000256" key="4">
    <source>
        <dbReference type="ARBA" id="ARBA00022491"/>
    </source>
</evidence>